<reference evidence="1 2" key="1">
    <citation type="submission" date="2019-03" db="EMBL/GenBank/DDBJ databases">
        <title>Genomic Encyclopedia of Archaeal and Bacterial Type Strains, Phase II (KMG-II): from individual species to whole genera.</title>
        <authorList>
            <person name="Goeker M."/>
        </authorList>
    </citation>
    <scope>NUCLEOTIDE SEQUENCE [LARGE SCALE GENOMIC DNA]</scope>
    <source>
        <strain evidence="1 2">DSM 24323</strain>
    </source>
</reference>
<dbReference type="Proteomes" id="UP000295371">
    <property type="component" value="Unassembled WGS sequence"/>
</dbReference>
<comment type="caution">
    <text evidence="1">The sequence shown here is derived from an EMBL/GenBank/DDBJ whole genome shotgun (WGS) entry which is preliminary data.</text>
</comment>
<dbReference type="AlphaFoldDB" id="A0A4R7J3K3"/>
<protein>
    <submittedName>
        <fullName evidence="1">Uncharacterized protein</fullName>
    </submittedName>
</protein>
<evidence type="ECO:0000313" key="1">
    <source>
        <dbReference type="EMBL" id="TDT31086.1"/>
    </source>
</evidence>
<keyword evidence="2" id="KW-1185">Reference proteome</keyword>
<gene>
    <name evidence="1" type="ORF">CLV29_2499</name>
</gene>
<name>A0A4R7J3K3_9ACTN</name>
<proteinExistence type="predicted"/>
<sequence>MEYRYGVRCCSCMIATFPMIEDRLRQAGVIKQDLAGLWFQGAYSSAVAQSASTHRGGGVADFRPILATDKATKILRQCGLAAWPRPSMLPFHSHSVWAGCPHAHPSAKAQVTAYRNGRDGLARNGPDNYPRPGYITWQQALKAWTAQQEKAKPVDPIIGDTSRGSLLPAP</sequence>
<dbReference type="EMBL" id="SOAW01000002">
    <property type="protein sequence ID" value="TDT31086.1"/>
    <property type="molecule type" value="Genomic_DNA"/>
</dbReference>
<evidence type="ECO:0000313" key="2">
    <source>
        <dbReference type="Proteomes" id="UP000295371"/>
    </source>
</evidence>
<accession>A0A4R7J3K3</accession>
<organism evidence="1 2">
    <name type="scientific">Naumannella halotolerans</name>
    <dbReference type="NCBI Taxonomy" id="993414"/>
    <lineage>
        <taxon>Bacteria</taxon>
        <taxon>Bacillati</taxon>
        <taxon>Actinomycetota</taxon>
        <taxon>Actinomycetes</taxon>
        <taxon>Propionibacteriales</taxon>
        <taxon>Propionibacteriaceae</taxon>
        <taxon>Naumannella</taxon>
    </lineage>
</organism>